<accession>A0A8S1E1H2</accession>
<name>A0A8S1E1H2_9INSE</name>
<reference evidence="4 5" key="1">
    <citation type="submission" date="2020-04" db="EMBL/GenBank/DDBJ databases">
        <authorList>
            <person name="Alioto T."/>
            <person name="Alioto T."/>
            <person name="Gomez Garrido J."/>
        </authorList>
    </citation>
    <scope>NUCLEOTIDE SEQUENCE [LARGE SCALE GENOMIC DNA]</scope>
</reference>
<dbReference type="Gene3D" id="3.30.160.60">
    <property type="entry name" value="Classic Zinc Finger"/>
    <property type="match status" value="1"/>
</dbReference>
<keyword evidence="1" id="KW-0862">Zinc</keyword>
<evidence type="ECO:0000256" key="1">
    <source>
        <dbReference type="PROSITE-ProRule" id="PRU00042"/>
    </source>
</evidence>
<evidence type="ECO:0000313" key="4">
    <source>
        <dbReference type="EMBL" id="CAB3386331.1"/>
    </source>
</evidence>
<proteinExistence type="predicted"/>
<feature type="compositionally biased region" description="Low complexity" evidence="2">
    <location>
        <begin position="119"/>
        <end position="131"/>
    </location>
</feature>
<dbReference type="OrthoDB" id="8186755at2759"/>
<dbReference type="InterPro" id="IPR013087">
    <property type="entry name" value="Znf_C2H2_type"/>
</dbReference>
<dbReference type="InterPro" id="IPR036236">
    <property type="entry name" value="Znf_C2H2_sf"/>
</dbReference>
<keyword evidence="1" id="KW-0863">Zinc-finger</keyword>
<dbReference type="GO" id="GO:0008270">
    <property type="term" value="F:zinc ion binding"/>
    <property type="evidence" value="ECO:0007669"/>
    <property type="project" value="UniProtKB-KW"/>
</dbReference>
<feature type="non-terminal residue" evidence="4">
    <location>
        <position position="1"/>
    </location>
</feature>
<gene>
    <name evidence="4" type="ORF">CLODIP_2_CD14591</name>
</gene>
<organism evidence="4 5">
    <name type="scientific">Cloeon dipterum</name>
    <dbReference type="NCBI Taxonomy" id="197152"/>
    <lineage>
        <taxon>Eukaryota</taxon>
        <taxon>Metazoa</taxon>
        <taxon>Ecdysozoa</taxon>
        <taxon>Arthropoda</taxon>
        <taxon>Hexapoda</taxon>
        <taxon>Insecta</taxon>
        <taxon>Pterygota</taxon>
        <taxon>Palaeoptera</taxon>
        <taxon>Ephemeroptera</taxon>
        <taxon>Pisciforma</taxon>
        <taxon>Baetidae</taxon>
        <taxon>Cloeon</taxon>
    </lineage>
</organism>
<feature type="region of interest" description="Disordered" evidence="2">
    <location>
        <begin position="1"/>
        <end position="180"/>
    </location>
</feature>
<keyword evidence="5" id="KW-1185">Reference proteome</keyword>
<keyword evidence="1" id="KW-0479">Metal-binding</keyword>
<feature type="compositionally biased region" description="Basic and acidic residues" evidence="2">
    <location>
        <begin position="11"/>
        <end position="22"/>
    </location>
</feature>
<evidence type="ECO:0000256" key="2">
    <source>
        <dbReference type="SAM" id="MobiDB-lite"/>
    </source>
</evidence>
<dbReference type="PROSITE" id="PS50157">
    <property type="entry name" value="ZINC_FINGER_C2H2_2"/>
    <property type="match status" value="1"/>
</dbReference>
<comment type="caution">
    <text evidence="4">The sequence shown here is derived from an EMBL/GenBank/DDBJ whole genome shotgun (WGS) entry which is preliminary data.</text>
</comment>
<protein>
    <recommendedName>
        <fullName evidence="3">C2H2-type domain-containing protein</fullName>
    </recommendedName>
</protein>
<dbReference type="EMBL" id="CADEPI010000471">
    <property type="protein sequence ID" value="CAB3386331.1"/>
    <property type="molecule type" value="Genomic_DNA"/>
</dbReference>
<feature type="compositionally biased region" description="Low complexity" evidence="2">
    <location>
        <begin position="143"/>
        <end position="169"/>
    </location>
</feature>
<feature type="domain" description="C2H2-type" evidence="3">
    <location>
        <begin position="188"/>
        <end position="214"/>
    </location>
</feature>
<dbReference type="Proteomes" id="UP000494165">
    <property type="component" value="Unassembled WGS sequence"/>
</dbReference>
<sequence length="214" mass="22458">DEEEDDTEQDVVVHTEADDDFRQANPPRTPGSIQGDSRGSPLPPAIQNSPLQHEWLAASAERGTEDDPGEDPASPLILPNEDAEEFYRRRVGVTSGGAALDDLDHNSLDSEALGSEPGSTSSWRSDSSSSSTLEEAPVEGPSAVAATKAAVPAGRASSASSSCSSSASSQPPDGELGFTLGVTETTPYPCQFCAKAFPRLSYLKKHEQCLPPDS</sequence>
<evidence type="ECO:0000313" key="5">
    <source>
        <dbReference type="Proteomes" id="UP000494165"/>
    </source>
</evidence>
<evidence type="ECO:0000259" key="3">
    <source>
        <dbReference type="PROSITE" id="PS50157"/>
    </source>
</evidence>
<dbReference type="AlphaFoldDB" id="A0A8S1E1H2"/>
<dbReference type="SUPFAM" id="SSF57667">
    <property type="entry name" value="beta-beta-alpha zinc fingers"/>
    <property type="match status" value="1"/>
</dbReference>